<dbReference type="AlphaFoldDB" id="A0A8H7D910"/>
<dbReference type="OrthoDB" id="2996849at2759"/>
<name>A0A8H7D910_9AGAR</name>
<protein>
    <recommendedName>
        <fullName evidence="4">F-box domain-containing protein</fullName>
    </recommendedName>
</protein>
<sequence>MTSTLFSLRSVVLEQKERTKGTSRADVERFIAESESKITSLESQISALVELRDRERDCVAALRHLISPIHTLPVELLSDIFERAICDCTDSGLPSDWPTEEEEDNDSEVSSPRDEREDRRRAHMKAVFQISQVCTDWRQVAYATPRLVWTAEMRINLRQGRDGDRDQLYADGLKTWLLRYAPLTIPISLHLRPLDGINYRILDDVLSIAPRYHSLRLLVTHYTPLSFVNRLAEARLENLEELDLGPLECNIGSPLPTAVTTTLTSFTIAPCLRKLGMSVFSNHLPALVPWAQLTHLRLHSIFFLDSVLDDILSKCIDLIQADLDTSVWFVLPQARELIYLTHLRRLYLSFFEEGRHFMPFLDCLSTPVLEVLRLNFVGMGFSPRWIQESFTAFQLRAPNITHLDLGYADLTSDDLRTAIRHAPSLAHLRLIGCDACIDDAFLDSLCYKAGTIPLAPHLHNLFIDGIVPDNFTPDILAGMIASRWWTDAESAWHLAPSSVARWTRVQLYSLSSHQYTSILDRLPPDVLTISR</sequence>
<dbReference type="InterPro" id="IPR032675">
    <property type="entry name" value="LRR_dom_sf"/>
</dbReference>
<dbReference type="Gene3D" id="3.80.10.10">
    <property type="entry name" value="Ribonuclease Inhibitor"/>
    <property type="match status" value="1"/>
</dbReference>
<dbReference type="SUPFAM" id="SSF52047">
    <property type="entry name" value="RNI-like"/>
    <property type="match status" value="1"/>
</dbReference>
<evidence type="ECO:0000256" key="1">
    <source>
        <dbReference type="SAM" id="MobiDB-lite"/>
    </source>
</evidence>
<evidence type="ECO:0008006" key="4">
    <source>
        <dbReference type="Google" id="ProtNLM"/>
    </source>
</evidence>
<accession>A0A8H7D910</accession>
<gene>
    <name evidence="2" type="ORF">MSAN_01055800</name>
</gene>
<evidence type="ECO:0000313" key="3">
    <source>
        <dbReference type="Proteomes" id="UP000623467"/>
    </source>
</evidence>
<keyword evidence="3" id="KW-1185">Reference proteome</keyword>
<comment type="caution">
    <text evidence="2">The sequence shown here is derived from an EMBL/GenBank/DDBJ whole genome shotgun (WGS) entry which is preliminary data.</text>
</comment>
<evidence type="ECO:0000313" key="2">
    <source>
        <dbReference type="EMBL" id="KAF7363972.1"/>
    </source>
</evidence>
<proteinExistence type="predicted"/>
<feature type="compositionally biased region" description="Acidic residues" evidence="1">
    <location>
        <begin position="98"/>
        <end position="107"/>
    </location>
</feature>
<organism evidence="2 3">
    <name type="scientific">Mycena sanguinolenta</name>
    <dbReference type="NCBI Taxonomy" id="230812"/>
    <lineage>
        <taxon>Eukaryota</taxon>
        <taxon>Fungi</taxon>
        <taxon>Dikarya</taxon>
        <taxon>Basidiomycota</taxon>
        <taxon>Agaricomycotina</taxon>
        <taxon>Agaricomycetes</taxon>
        <taxon>Agaricomycetidae</taxon>
        <taxon>Agaricales</taxon>
        <taxon>Marasmiineae</taxon>
        <taxon>Mycenaceae</taxon>
        <taxon>Mycena</taxon>
    </lineage>
</organism>
<reference evidence="2" key="1">
    <citation type="submission" date="2020-05" db="EMBL/GenBank/DDBJ databases">
        <title>Mycena genomes resolve the evolution of fungal bioluminescence.</title>
        <authorList>
            <person name="Tsai I.J."/>
        </authorList>
    </citation>
    <scope>NUCLEOTIDE SEQUENCE</scope>
    <source>
        <strain evidence="2">160909Yilan</strain>
    </source>
</reference>
<feature type="region of interest" description="Disordered" evidence="1">
    <location>
        <begin position="92"/>
        <end position="118"/>
    </location>
</feature>
<dbReference type="Proteomes" id="UP000623467">
    <property type="component" value="Unassembled WGS sequence"/>
</dbReference>
<dbReference type="EMBL" id="JACAZH010000007">
    <property type="protein sequence ID" value="KAF7363972.1"/>
    <property type="molecule type" value="Genomic_DNA"/>
</dbReference>